<feature type="chain" id="PRO_5002120565" evidence="1">
    <location>
        <begin position="24"/>
        <end position="211"/>
    </location>
</feature>
<keyword evidence="1" id="KW-0732">Signal</keyword>
<reference evidence="2 3" key="1">
    <citation type="submission" date="2014-09" db="EMBL/GenBank/DDBJ databases">
        <authorList>
            <person name="Ellenberger Sabrina"/>
        </authorList>
    </citation>
    <scope>NUCLEOTIDE SEQUENCE [LARGE SCALE GENOMIC DNA]</scope>
    <source>
        <strain evidence="2 3">CBS 412.66</strain>
    </source>
</reference>
<feature type="signal peptide" evidence="1">
    <location>
        <begin position="1"/>
        <end position="23"/>
    </location>
</feature>
<protein>
    <submittedName>
        <fullName evidence="2">Uncharacterized protein</fullName>
    </submittedName>
</protein>
<dbReference type="OrthoDB" id="2289482at2759"/>
<name>A0A0B7NTT0_9FUNG</name>
<evidence type="ECO:0000313" key="2">
    <source>
        <dbReference type="EMBL" id="CEP18673.1"/>
    </source>
</evidence>
<evidence type="ECO:0000313" key="3">
    <source>
        <dbReference type="Proteomes" id="UP000054107"/>
    </source>
</evidence>
<accession>A0A0B7NTT0</accession>
<organism evidence="2 3">
    <name type="scientific">Parasitella parasitica</name>
    <dbReference type="NCBI Taxonomy" id="35722"/>
    <lineage>
        <taxon>Eukaryota</taxon>
        <taxon>Fungi</taxon>
        <taxon>Fungi incertae sedis</taxon>
        <taxon>Mucoromycota</taxon>
        <taxon>Mucoromycotina</taxon>
        <taxon>Mucoromycetes</taxon>
        <taxon>Mucorales</taxon>
        <taxon>Mucorineae</taxon>
        <taxon>Mucoraceae</taxon>
        <taxon>Parasitella</taxon>
    </lineage>
</organism>
<sequence length="211" mass="22786">MVANAYFIISVVVVLVLFHHTDAYWTVREKYAPRKDGTFWAELTKIEFNGNDSSEIKCRVNTNPFQDKRSIIYGKKSSYHGCTDIEKVSLHGNNRVLHYLTVLGTDEVLNCALAERTSVYKEYVCGNAIPAALPVGEIPVSTPLSATTSSSKGDITVSTTTVTYIPSFTNGVACVTGYLGRRNGGGPTGACCSHSDDCLDTCVQGVCGITP</sequence>
<keyword evidence="3" id="KW-1185">Reference proteome</keyword>
<dbReference type="AlphaFoldDB" id="A0A0B7NTT0"/>
<dbReference type="EMBL" id="LN733872">
    <property type="protein sequence ID" value="CEP18673.1"/>
    <property type="molecule type" value="Genomic_DNA"/>
</dbReference>
<proteinExistence type="predicted"/>
<gene>
    <name evidence="2" type="primary">PARPA_12979.1 scaffold 45652</name>
</gene>
<evidence type="ECO:0000256" key="1">
    <source>
        <dbReference type="SAM" id="SignalP"/>
    </source>
</evidence>
<dbReference type="Proteomes" id="UP000054107">
    <property type="component" value="Unassembled WGS sequence"/>
</dbReference>